<keyword evidence="3" id="KW-0597">Phosphoprotein</keyword>
<keyword evidence="13" id="KW-1185">Reference proteome</keyword>
<proteinExistence type="predicted"/>
<dbReference type="InterPro" id="IPR050482">
    <property type="entry name" value="Sensor_HK_TwoCompSys"/>
</dbReference>
<dbReference type="InterPro" id="IPR011712">
    <property type="entry name" value="Sig_transdc_His_kin_sub3_dim/P"/>
</dbReference>
<keyword evidence="10" id="KW-1133">Transmembrane helix</keyword>
<keyword evidence="10" id="KW-0812">Transmembrane</keyword>
<sequence length="435" mass="45383">MTAIPAGRPPLLRRIRPETWAVGLWFAAYTFVLLDEFFLLPGEALMDGEVKPSFDPGPAGWALLAAATAMVVAGSLLMRGLPLLGYALFLTGSAWAAATLGEADQFDVVAFLPPAFALYCVALRHPRRTSSLTACLALMVLVFPVGVRRAMGANIDTAQFLAVLITVLVAWFVGDATHQSRAHVAALQAQAAAQAVTAERLRIAREMHDTVAHSIGIIALQAGAAARVVHTQPERAGEAMRVVEEAGRETLAGLRRMLGALREPEPGHGTGPDPGHGTGSESGPELAPLQGLSDLDRLAASTSAAGVQVALTWAGPRRPVPPEIDLAAFRLVQEAVTNVVRHAKTEACEVRVEYGERELALEITDRGQGPGGPGKQAGPGRSGGPGKQGGPGSGFGLLGMRERVTLLHGEFSAGARPGGGFRVAARLPLPAGGPR</sequence>
<feature type="compositionally biased region" description="Gly residues" evidence="9">
    <location>
        <begin position="268"/>
        <end position="280"/>
    </location>
</feature>
<gene>
    <name evidence="12" type="ORF">H9Y04_01495</name>
</gene>
<keyword evidence="7 12" id="KW-0067">ATP-binding</keyword>
<dbReference type="Gene3D" id="1.20.5.1930">
    <property type="match status" value="1"/>
</dbReference>
<keyword evidence="8" id="KW-0902">Two-component regulatory system</keyword>
<evidence type="ECO:0000256" key="7">
    <source>
        <dbReference type="ARBA" id="ARBA00022840"/>
    </source>
</evidence>
<dbReference type="Proteomes" id="UP000642284">
    <property type="component" value="Unassembled WGS sequence"/>
</dbReference>
<feature type="region of interest" description="Disordered" evidence="9">
    <location>
        <begin position="362"/>
        <end position="397"/>
    </location>
</feature>
<evidence type="ECO:0000256" key="5">
    <source>
        <dbReference type="ARBA" id="ARBA00022741"/>
    </source>
</evidence>
<name>A0ABR7S7Y5_9ACTN</name>
<keyword evidence="6" id="KW-0418">Kinase</keyword>
<keyword evidence="5" id="KW-0547">Nucleotide-binding</keyword>
<organism evidence="12 13">
    <name type="scientific">Streptomyces polyasparticus</name>
    <dbReference type="NCBI Taxonomy" id="2767826"/>
    <lineage>
        <taxon>Bacteria</taxon>
        <taxon>Bacillati</taxon>
        <taxon>Actinomycetota</taxon>
        <taxon>Actinomycetes</taxon>
        <taxon>Kitasatosporales</taxon>
        <taxon>Streptomycetaceae</taxon>
        <taxon>Streptomyces</taxon>
    </lineage>
</organism>
<evidence type="ECO:0000256" key="1">
    <source>
        <dbReference type="ARBA" id="ARBA00000085"/>
    </source>
</evidence>
<dbReference type="EC" id="2.7.13.3" evidence="2"/>
<feature type="region of interest" description="Disordered" evidence="9">
    <location>
        <begin position="261"/>
        <end position="289"/>
    </location>
</feature>
<dbReference type="Gene3D" id="3.30.565.10">
    <property type="entry name" value="Histidine kinase-like ATPase, C-terminal domain"/>
    <property type="match status" value="1"/>
</dbReference>
<dbReference type="InterPro" id="IPR036890">
    <property type="entry name" value="HATPase_C_sf"/>
</dbReference>
<dbReference type="CDD" id="cd16917">
    <property type="entry name" value="HATPase_UhpB-NarQ-NarX-like"/>
    <property type="match status" value="1"/>
</dbReference>
<dbReference type="PANTHER" id="PTHR24421:SF10">
    <property type="entry name" value="NITRATE_NITRITE SENSOR PROTEIN NARQ"/>
    <property type="match status" value="1"/>
</dbReference>
<dbReference type="SMART" id="SM00387">
    <property type="entry name" value="HATPase_c"/>
    <property type="match status" value="1"/>
</dbReference>
<dbReference type="SUPFAM" id="SSF55874">
    <property type="entry name" value="ATPase domain of HSP90 chaperone/DNA topoisomerase II/histidine kinase"/>
    <property type="match status" value="1"/>
</dbReference>
<evidence type="ECO:0000256" key="3">
    <source>
        <dbReference type="ARBA" id="ARBA00022553"/>
    </source>
</evidence>
<keyword evidence="4" id="KW-0808">Transferase</keyword>
<protein>
    <recommendedName>
        <fullName evidence="2">histidine kinase</fullName>
        <ecNumber evidence="2">2.7.13.3</ecNumber>
    </recommendedName>
</protein>
<evidence type="ECO:0000259" key="11">
    <source>
        <dbReference type="SMART" id="SM00387"/>
    </source>
</evidence>
<evidence type="ECO:0000256" key="6">
    <source>
        <dbReference type="ARBA" id="ARBA00022777"/>
    </source>
</evidence>
<comment type="catalytic activity">
    <reaction evidence="1">
        <text>ATP + protein L-histidine = ADP + protein N-phospho-L-histidine.</text>
        <dbReference type="EC" id="2.7.13.3"/>
    </reaction>
</comment>
<evidence type="ECO:0000256" key="2">
    <source>
        <dbReference type="ARBA" id="ARBA00012438"/>
    </source>
</evidence>
<feature type="transmembrane region" description="Helical" evidence="10">
    <location>
        <begin position="20"/>
        <end position="39"/>
    </location>
</feature>
<evidence type="ECO:0000256" key="4">
    <source>
        <dbReference type="ARBA" id="ARBA00022679"/>
    </source>
</evidence>
<feature type="transmembrane region" description="Helical" evidence="10">
    <location>
        <begin position="130"/>
        <end position="151"/>
    </location>
</feature>
<dbReference type="Pfam" id="PF02518">
    <property type="entry name" value="HATPase_c"/>
    <property type="match status" value="1"/>
</dbReference>
<feature type="domain" description="Histidine kinase/HSP90-like ATPase" evidence="11">
    <location>
        <begin position="323"/>
        <end position="431"/>
    </location>
</feature>
<comment type="caution">
    <text evidence="12">The sequence shown here is derived from an EMBL/GenBank/DDBJ whole genome shotgun (WGS) entry which is preliminary data.</text>
</comment>
<feature type="compositionally biased region" description="Gly residues" evidence="9">
    <location>
        <begin position="368"/>
        <end position="397"/>
    </location>
</feature>
<feature type="transmembrane region" description="Helical" evidence="10">
    <location>
        <begin position="157"/>
        <end position="174"/>
    </location>
</feature>
<reference evidence="12 13" key="1">
    <citation type="submission" date="2020-08" db="EMBL/GenBank/DDBJ databases">
        <title>Genemic of Streptomyces polyaspartic.</title>
        <authorList>
            <person name="Liu W."/>
        </authorList>
    </citation>
    <scope>NUCLEOTIDE SEQUENCE [LARGE SCALE GENOMIC DNA]</scope>
    <source>
        <strain evidence="12 13">TRM66268-LWL</strain>
    </source>
</reference>
<evidence type="ECO:0000256" key="8">
    <source>
        <dbReference type="ARBA" id="ARBA00023012"/>
    </source>
</evidence>
<accession>A0ABR7S7Y5</accession>
<feature type="transmembrane region" description="Helical" evidence="10">
    <location>
        <begin position="106"/>
        <end position="123"/>
    </location>
</feature>
<evidence type="ECO:0000313" key="13">
    <source>
        <dbReference type="Proteomes" id="UP000642284"/>
    </source>
</evidence>
<feature type="region of interest" description="Disordered" evidence="9">
    <location>
        <begin position="411"/>
        <end position="435"/>
    </location>
</feature>
<evidence type="ECO:0000256" key="9">
    <source>
        <dbReference type="SAM" id="MobiDB-lite"/>
    </source>
</evidence>
<evidence type="ECO:0000256" key="10">
    <source>
        <dbReference type="SAM" id="Phobius"/>
    </source>
</evidence>
<feature type="transmembrane region" description="Helical" evidence="10">
    <location>
        <begin position="59"/>
        <end position="78"/>
    </location>
</feature>
<evidence type="ECO:0000313" key="12">
    <source>
        <dbReference type="EMBL" id="MBC9711244.1"/>
    </source>
</evidence>
<dbReference type="Pfam" id="PF07730">
    <property type="entry name" value="HisKA_3"/>
    <property type="match status" value="1"/>
</dbReference>
<dbReference type="GO" id="GO:0005524">
    <property type="term" value="F:ATP binding"/>
    <property type="evidence" value="ECO:0007669"/>
    <property type="project" value="UniProtKB-KW"/>
</dbReference>
<dbReference type="RefSeq" id="WP_187811743.1">
    <property type="nucleotide sequence ID" value="NZ_JACTVJ010000001.1"/>
</dbReference>
<keyword evidence="10" id="KW-0472">Membrane</keyword>
<dbReference type="PANTHER" id="PTHR24421">
    <property type="entry name" value="NITRATE/NITRITE SENSOR PROTEIN NARX-RELATED"/>
    <property type="match status" value="1"/>
</dbReference>
<dbReference type="InterPro" id="IPR003594">
    <property type="entry name" value="HATPase_dom"/>
</dbReference>
<feature type="transmembrane region" description="Helical" evidence="10">
    <location>
        <begin position="83"/>
        <end position="100"/>
    </location>
</feature>
<dbReference type="EMBL" id="JACTVJ010000001">
    <property type="protein sequence ID" value="MBC9711244.1"/>
    <property type="molecule type" value="Genomic_DNA"/>
</dbReference>